<dbReference type="STRING" id="2903.R1DP31"/>
<accession>A0A0D3KZL0</accession>
<organism evidence="2 3">
    <name type="scientific">Emiliania huxleyi (strain CCMP1516)</name>
    <dbReference type="NCBI Taxonomy" id="280463"/>
    <lineage>
        <taxon>Eukaryota</taxon>
        <taxon>Haptista</taxon>
        <taxon>Haptophyta</taxon>
        <taxon>Prymnesiophyceae</taxon>
        <taxon>Isochrysidales</taxon>
        <taxon>Noelaerhabdaceae</taxon>
        <taxon>Emiliania</taxon>
    </lineage>
</organism>
<dbReference type="RefSeq" id="XP_005793624.1">
    <property type="nucleotide sequence ID" value="XM_005793567.1"/>
</dbReference>
<dbReference type="CDD" id="cd03443">
    <property type="entry name" value="PaaI_thioesterase"/>
    <property type="match status" value="1"/>
</dbReference>
<reference evidence="3" key="1">
    <citation type="journal article" date="2013" name="Nature">
        <title>Pan genome of the phytoplankton Emiliania underpins its global distribution.</title>
        <authorList>
            <person name="Read B.A."/>
            <person name="Kegel J."/>
            <person name="Klute M.J."/>
            <person name="Kuo A."/>
            <person name="Lefebvre S.C."/>
            <person name="Maumus F."/>
            <person name="Mayer C."/>
            <person name="Miller J."/>
            <person name="Monier A."/>
            <person name="Salamov A."/>
            <person name="Young J."/>
            <person name="Aguilar M."/>
            <person name="Claverie J.M."/>
            <person name="Frickenhaus S."/>
            <person name="Gonzalez K."/>
            <person name="Herman E.K."/>
            <person name="Lin Y.C."/>
            <person name="Napier J."/>
            <person name="Ogata H."/>
            <person name="Sarno A.F."/>
            <person name="Shmutz J."/>
            <person name="Schroeder D."/>
            <person name="de Vargas C."/>
            <person name="Verret F."/>
            <person name="von Dassow P."/>
            <person name="Valentin K."/>
            <person name="Van de Peer Y."/>
            <person name="Wheeler G."/>
            <person name="Dacks J.B."/>
            <person name="Delwiche C.F."/>
            <person name="Dyhrman S.T."/>
            <person name="Glockner G."/>
            <person name="John U."/>
            <person name="Richards T."/>
            <person name="Worden A.Z."/>
            <person name="Zhang X."/>
            <person name="Grigoriev I.V."/>
            <person name="Allen A.E."/>
            <person name="Bidle K."/>
            <person name="Borodovsky M."/>
            <person name="Bowler C."/>
            <person name="Brownlee C."/>
            <person name="Cock J.M."/>
            <person name="Elias M."/>
            <person name="Gladyshev V.N."/>
            <person name="Groth M."/>
            <person name="Guda C."/>
            <person name="Hadaegh A."/>
            <person name="Iglesias-Rodriguez M.D."/>
            <person name="Jenkins J."/>
            <person name="Jones B.M."/>
            <person name="Lawson T."/>
            <person name="Leese F."/>
            <person name="Lindquist E."/>
            <person name="Lobanov A."/>
            <person name="Lomsadze A."/>
            <person name="Malik S.B."/>
            <person name="Marsh M.E."/>
            <person name="Mackinder L."/>
            <person name="Mock T."/>
            <person name="Mueller-Roeber B."/>
            <person name="Pagarete A."/>
            <person name="Parker M."/>
            <person name="Probert I."/>
            <person name="Quesneville H."/>
            <person name="Raines C."/>
            <person name="Rensing S.A."/>
            <person name="Riano-Pachon D.M."/>
            <person name="Richier S."/>
            <person name="Rokitta S."/>
            <person name="Shiraiwa Y."/>
            <person name="Soanes D.M."/>
            <person name="van der Giezen M."/>
            <person name="Wahlund T.M."/>
            <person name="Williams B."/>
            <person name="Wilson W."/>
            <person name="Wolfe G."/>
            <person name="Wurch L.L."/>
        </authorList>
    </citation>
    <scope>NUCLEOTIDE SEQUENCE</scope>
</reference>
<name>A0A0D3KZL0_EMIH1</name>
<proteinExistence type="predicted"/>
<dbReference type="EnsemblProtists" id="EOD37333">
    <property type="protein sequence ID" value="EOD37333"/>
    <property type="gene ID" value="EMIHUDRAFT_252121"/>
</dbReference>
<dbReference type="RefSeq" id="XP_005789762.1">
    <property type="nucleotide sequence ID" value="XM_005789705.1"/>
</dbReference>
<dbReference type="KEGG" id="ehx:EMIHUDRAFT_252121"/>
<evidence type="ECO:0000313" key="3">
    <source>
        <dbReference type="Proteomes" id="UP000013827"/>
    </source>
</evidence>
<dbReference type="Gene3D" id="3.10.129.10">
    <property type="entry name" value="Hotdog Thioesterase"/>
    <property type="match status" value="1"/>
</dbReference>
<dbReference type="HOGENOM" id="CLU_106076_0_0_1"/>
<dbReference type="PANTHER" id="PTHR47260:SF3">
    <property type="entry name" value="THIOESTERASE FAMILY PROTEIN (AFU_ORTHOLOGUE AFUA_7G03960)"/>
    <property type="match status" value="1"/>
</dbReference>
<dbReference type="EnsemblProtists" id="EOD41195">
    <property type="protein sequence ID" value="EOD41195"/>
    <property type="gene ID" value="EMIHUDRAFT_199432"/>
</dbReference>
<keyword evidence="3" id="KW-1185">Reference proteome</keyword>
<sequence length="187" mass="20174">MTQQHPGRDSPPVWWTDMAAADGAAPLRVAEWENGPEWRRENGWTGSDFVHAQTAPVHIPGYLLDSPGGGPRLVGAAHFGPAAESHRGLCHGGTMCALMDDVIGWCGFCASGTCEPWSGFTVQIDTSLRAPVAVGAWLRVEATIVRREGRKVWVEASLSDPLACSDGRPRVHCEAKGLFLIKKEDTC</sequence>
<dbReference type="GeneID" id="17282602"/>
<reference evidence="2" key="2">
    <citation type="submission" date="2024-10" db="UniProtKB">
        <authorList>
            <consortium name="EnsemblProtists"/>
        </authorList>
    </citation>
    <scope>IDENTIFICATION</scope>
</reference>
<dbReference type="Pfam" id="PF03061">
    <property type="entry name" value="4HBT"/>
    <property type="match status" value="1"/>
</dbReference>
<dbReference type="GeneID" id="17286465"/>
<dbReference type="PANTHER" id="PTHR47260">
    <property type="entry name" value="UPF0644 PROTEIN PB2B4.06"/>
    <property type="match status" value="1"/>
</dbReference>
<dbReference type="InterPro" id="IPR052061">
    <property type="entry name" value="PTE-AB_protein"/>
</dbReference>
<dbReference type="InterPro" id="IPR006683">
    <property type="entry name" value="Thioestr_dom"/>
</dbReference>
<protein>
    <recommendedName>
        <fullName evidence="1">Thioesterase domain-containing protein</fullName>
    </recommendedName>
</protein>
<dbReference type="SUPFAM" id="SSF54637">
    <property type="entry name" value="Thioesterase/thiol ester dehydrase-isomerase"/>
    <property type="match status" value="1"/>
</dbReference>
<dbReference type="Proteomes" id="UP000013827">
    <property type="component" value="Unassembled WGS sequence"/>
</dbReference>
<evidence type="ECO:0000313" key="2">
    <source>
        <dbReference type="EnsemblProtists" id="EOD41195"/>
    </source>
</evidence>
<dbReference type="PaxDb" id="2903-EOD37333"/>
<dbReference type="eggNOG" id="ENOG502S3M6">
    <property type="taxonomic scope" value="Eukaryota"/>
</dbReference>
<dbReference type="InterPro" id="IPR029069">
    <property type="entry name" value="HotDog_dom_sf"/>
</dbReference>
<feature type="domain" description="Thioesterase" evidence="1">
    <location>
        <begin position="88"/>
        <end position="157"/>
    </location>
</feature>
<dbReference type="KEGG" id="ehx:EMIHUDRAFT_199432"/>
<dbReference type="AlphaFoldDB" id="A0A0D3KZL0"/>
<evidence type="ECO:0000259" key="1">
    <source>
        <dbReference type="Pfam" id="PF03061"/>
    </source>
</evidence>